<reference evidence="1" key="2">
    <citation type="journal article" date="2015" name="Data Brief">
        <title>Shoot transcriptome of the giant reed, Arundo donax.</title>
        <authorList>
            <person name="Barrero R.A."/>
            <person name="Guerrero F.D."/>
            <person name="Moolhuijzen P."/>
            <person name="Goolsby J.A."/>
            <person name="Tidwell J."/>
            <person name="Bellgard S.E."/>
            <person name="Bellgard M.I."/>
        </authorList>
    </citation>
    <scope>NUCLEOTIDE SEQUENCE</scope>
    <source>
        <tissue evidence="1">Shoot tissue taken approximately 20 cm above the soil surface</tissue>
    </source>
</reference>
<protein>
    <submittedName>
        <fullName evidence="1">Uncharacterized protein</fullName>
    </submittedName>
</protein>
<proteinExistence type="predicted"/>
<sequence>MEVPVYVPSAHIKYWKSNLREKLAGNPTLSSGCLLLYNSPSVIVSFS</sequence>
<evidence type="ECO:0000313" key="1">
    <source>
        <dbReference type="EMBL" id="JAD33749.1"/>
    </source>
</evidence>
<reference evidence="1" key="1">
    <citation type="submission" date="2014-09" db="EMBL/GenBank/DDBJ databases">
        <authorList>
            <person name="Magalhaes I.L.F."/>
            <person name="Oliveira U."/>
            <person name="Santos F.R."/>
            <person name="Vidigal T.H.D.A."/>
            <person name="Brescovit A.D."/>
            <person name="Santos A.J."/>
        </authorList>
    </citation>
    <scope>NUCLEOTIDE SEQUENCE</scope>
    <source>
        <tissue evidence="1">Shoot tissue taken approximately 20 cm above the soil surface</tissue>
    </source>
</reference>
<name>A0A0A8Z2W7_ARUDO</name>
<dbReference type="EMBL" id="GBRH01264146">
    <property type="protein sequence ID" value="JAD33749.1"/>
    <property type="molecule type" value="Transcribed_RNA"/>
</dbReference>
<dbReference type="AlphaFoldDB" id="A0A0A8Z2W7"/>
<organism evidence="1">
    <name type="scientific">Arundo donax</name>
    <name type="common">Giant reed</name>
    <name type="synonym">Donax arundinaceus</name>
    <dbReference type="NCBI Taxonomy" id="35708"/>
    <lineage>
        <taxon>Eukaryota</taxon>
        <taxon>Viridiplantae</taxon>
        <taxon>Streptophyta</taxon>
        <taxon>Embryophyta</taxon>
        <taxon>Tracheophyta</taxon>
        <taxon>Spermatophyta</taxon>
        <taxon>Magnoliopsida</taxon>
        <taxon>Liliopsida</taxon>
        <taxon>Poales</taxon>
        <taxon>Poaceae</taxon>
        <taxon>PACMAD clade</taxon>
        <taxon>Arundinoideae</taxon>
        <taxon>Arundineae</taxon>
        <taxon>Arundo</taxon>
    </lineage>
</organism>
<accession>A0A0A8Z2W7</accession>